<keyword evidence="2" id="KW-1185">Reference proteome</keyword>
<dbReference type="AlphaFoldDB" id="A0A3B4BHV7"/>
<reference evidence="1" key="2">
    <citation type="submission" date="2025-09" db="UniProtKB">
        <authorList>
            <consortium name="Ensembl"/>
        </authorList>
    </citation>
    <scope>IDENTIFICATION</scope>
</reference>
<evidence type="ECO:0000313" key="1">
    <source>
        <dbReference type="Ensembl" id="ENSPMGP00000028087.1"/>
    </source>
</evidence>
<dbReference type="STRING" id="409849.ENSPMGP00000028087"/>
<dbReference type="Proteomes" id="UP000261520">
    <property type="component" value="Unplaced"/>
</dbReference>
<dbReference type="GO" id="GO:0006629">
    <property type="term" value="P:lipid metabolic process"/>
    <property type="evidence" value="ECO:0007669"/>
    <property type="project" value="InterPro"/>
</dbReference>
<evidence type="ECO:0000313" key="2">
    <source>
        <dbReference type="Proteomes" id="UP000261520"/>
    </source>
</evidence>
<dbReference type="Ensembl" id="ENSPMGT00000029910.1">
    <property type="protein sequence ID" value="ENSPMGP00000028087.1"/>
    <property type="gene ID" value="ENSPMGG00000022612.1"/>
</dbReference>
<dbReference type="Gene3D" id="3.20.20.190">
    <property type="entry name" value="Phosphatidylinositol (PI) phosphodiesterase"/>
    <property type="match status" value="1"/>
</dbReference>
<organism evidence="1 2">
    <name type="scientific">Periophthalmus magnuspinnatus</name>
    <dbReference type="NCBI Taxonomy" id="409849"/>
    <lineage>
        <taxon>Eukaryota</taxon>
        <taxon>Metazoa</taxon>
        <taxon>Chordata</taxon>
        <taxon>Craniata</taxon>
        <taxon>Vertebrata</taxon>
        <taxon>Euteleostomi</taxon>
        <taxon>Actinopterygii</taxon>
        <taxon>Neopterygii</taxon>
        <taxon>Teleostei</taxon>
        <taxon>Neoteleostei</taxon>
        <taxon>Acanthomorphata</taxon>
        <taxon>Gobiaria</taxon>
        <taxon>Gobiiformes</taxon>
        <taxon>Gobioidei</taxon>
        <taxon>Gobiidae</taxon>
        <taxon>Oxudercinae</taxon>
        <taxon>Periophthalmus</taxon>
    </lineage>
</organism>
<evidence type="ECO:0008006" key="3">
    <source>
        <dbReference type="Google" id="ProtNLM"/>
    </source>
</evidence>
<dbReference type="GO" id="GO:0008081">
    <property type="term" value="F:phosphoric diester hydrolase activity"/>
    <property type="evidence" value="ECO:0007669"/>
    <property type="project" value="InterPro"/>
</dbReference>
<name>A0A3B4BHV7_9GOBI</name>
<dbReference type="InterPro" id="IPR017946">
    <property type="entry name" value="PLC-like_Pdiesterase_TIM-brl"/>
</dbReference>
<dbReference type="SUPFAM" id="SSF51695">
    <property type="entry name" value="PLC-like phosphodiesterases"/>
    <property type="match status" value="1"/>
</dbReference>
<sequence length="81" mass="8987">MEPDSHPDWMSRLPGPLLQAPLWDLAIPGSHDSMSFCLDMSSPVLKSEPALLRLLDCLFPCCTRLLHVSLLSVFKVQTPSP</sequence>
<accession>A0A3B4BHV7</accession>
<reference evidence="1" key="1">
    <citation type="submission" date="2025-08" db="UniProtKB">
        <authorList>
            <consortium name="Ensembl"/>
        </authorList>
    </citation>
    <scope>IDENTIFICATION</scope>
</reference>
<protein>
    <recommendedName>
        <fullName evidence="3">Phosphatidylinositol-specific phospholipase C X domain-containing protein</fullName>
    </recommendedName>
</protein>
<proteinExistence type="predicted"/>